<accession>F5YIY2</accession>
<keyword evidence="2" id="KW-0808">Transferase</keyword>
<dbReference type="EMBL" id="CP001843">
    <property type="protein sequence ID" value="AEF86045.1"/>
    <property type="molecule type" value="Genomic_DNA"/>
</dbReference>
<organism evidence="2 3">
    <name type="scientific">Treponema primitia (strain ATCC BAA-887 / DSM 12427 / ZAS-2)</name>
    <dbReference type="NCBI Taxonomy" id="545694"/>
    <lineage>
        <taxon>Bacteria</taxon>
        <taxon>Pseudomonadati</taxon>
        <taxon>Spirochaetota</taxon>
        <taxon>Spirochaetia</taxon>
        <taxon>Spirochaetales</taxon>
        <taxon>Treponemataceae</taxon>
        <taxon>Treponema</taxon>
    </lineage>
</organism>
<dbReference type="InterPro" id="IPR027417">
    <property type="entry name" value="P-loop_NTPase"/>
</dbReference>
<dbReference type="GO" id="GO:0005524">
    <property type="term" value="F:ATP binding"/>
    <property type="evidence" value="ECO:0007669"/>
    <property type="project" value="InterPro"/>
</dbReference>
<dbReference type="PRINTS" id="PR00988">
    <property type="entry name" value="URIDINKINASE"/>
</dbReference>
<dbReference type="SUPFAM" id="SSF55186">
    <property type="entry name" value="ThrRS/AlaRS common domain"/>
    <property type="match status" value="1"/>
</dbReference>
<dbReference type="eggNOG" id="COG0441">
    <property type="taxonomic scope" value="Bacteria"/>
</dbReference>
<dbReference type="PANTHER" id="PTHR10285">
    <property type="entry name" value="URIDINE KINASE"/>
    <property type="match status" value="1"/>
</dbReference>
<protein>
    <submittedName>
        <fullName evidence="2">Phosphoribulokinase/uridine kinase family protein</fullName>
    </submittedName>
</protein>
<dbReference type="AlphaFoldDB" id="F5YIY2"/>
<sequence>MPEGSMDGIKLRLIDPGKDSSVSSATDNTITVQSGISVEELLDKFSMPAEMIAAVKINNQVLPLSTRIEVNAALEPVALDSPDGAMIYRRSLAFILALAGWELFPDRSLRVGHSLGNSYYYTFADEKKPESGDIKALEEKMKALAAEDVPIRFRYMAYTDALELFEKNRQNDTRLLLEQRSEAMVMINECKGFTDLYIEPLVSRTGILSAFELMAYQEGFLLRFPGAGLGTVIEPFEDSPGLFSVYREYKQWGRIIGVHSVGQLNRLVAERTIRDYIRIAETFQEKKLAAIADQIYARRDSVKAVLIAGPSSSGKTTTAKRLSIQLKVIGLEPVAISLDDYYVGTDKTPLDENGQPDFECLEALDIPYLNEQLLTLFKGGEVELPVFDFVSGSRREAGKGKRLRMGSRSVLVIEGIHGLNDALTSQIDRDKKFKVYVSALTQLNLDDHNRIPTSDNRLLRRIVRDYQFRGKDAAATIRMWPSVQQGARKYIFRFQEGADAAFNSALDYELAALKFIAEPQLRLVKPTMPEYAEASRLLAFLGNFAPIPPQYVPGTSILREFIGDSEFDY</sequence>
<reference evidence="2 3" key="2">
    <citation type="journal article" date="2011" name="ISME J.">
        <title>RNA-seq reveals cooperative metabolic interactions between two termite-gut spirochete species in co-culture.</title>
        <authorList>
            <person name="Rosenthal A.Z."/>
            <person name="Matson E.G."/>
            <person name="Eldar A."/>
            <person name="Leadbetter J.R."/>
        </authorList>
    </citation>
    <scope>NUCLEOTIDE SEQUENCE [LARGE SCALE GENOMIC DNA]</scope>
    <source>
        <strain evidence="3">ATCC BAA-887 / DSM 12427 / ZAS-2</strain>
    </source>
</reference>
<dbReference type="SMART" id="SM00382">
    <property type="entry name" value="AAA"/>
    <property type="match status" value="1"/>
</dbReference>
<feature type="domain" description="AAA+ ATPase" evidence="1">
    <location>
        <begin position="301"/>
        <end position="464"/>
    </location>
</feature>
<evidence type="ECO:0000313" key="3">
    <source>
        <dbReference type="Proteomes" id="UP000009223"/>
    </source>
</evidence>
<dbReference type="GO" id="GO:0016301">
    <property type="term" value="F:kinase activity"/>
    <property type="evidence" value="ECO:0007669"/>
    <property type="project" value="UniProtKB-KW"/>
</dbReference>
<reference evidence="3" key="1">
    <citation type="submission" date="2009-12" db="EMBL/GenBank/DDBJ databases">
        <title>Complete sequence of Treponema primitia strain ZAS-2.</title>
        <authorList>
            <person name="Tetu S.G."/>
            <person name="Matson E."/>
            <person name="Ren Q."/>
            <person name="Seshadri R."/>
            <person name="Elbourne L."/>
            <person name="Hassan K.A."/>
            <person name="Durkin A."/>
            <person name="Radune D."/>
            <person name="Mohamoud Y."/>
            <person name="Shay R."/>
            <person name="Jin S."/>
            <person name="Zhang X."/>
            <person name="Lucey K."/>
            <person name="Ballor N.R."/>
            <person name="Ottesen E."/>
            <person name="Rosenthal R."/>
            <person name="Allen A."/>
            <person name="Leadbetter J.R."/>
            <person name="Paulsen I.T."/>
        </authorList>
    </citation>
    <scope>NUCLEOTIDE SEQUENCE [LARGE SCALE GENOMIC DNA]</scope>
    <source>
        <strain evidence="3">ATCC BAA-887 / DSM 12427 / ZAS-2</strain>
    </source>
</reference>
<evidence type="ECO:0000313" key="2">
    <source>
        <dbReference type="EMBL" id="AEF86045.1"/>
    </source>
</evidence>
<dbReference type="InterPro" id="IPR018163">
    <property type="entry name" value="Thr/Ala-tRNA-synth_IIc_edit"/>
</dbReference>
<gene>
    <name evidence="2" type="ordered locus">TREPR_3490</name>
</gene>
<dbReference type="Proteomes" id="UP000009223">
    <property type="component" value="Chromosome"/>
</dbReference>
<keyword evidence="3" id="KW-1185">Reference proteome</keyword>
<proteinExistence type="predicted"/>
<dbReference type="Gene3D" id="3.30.980.10">
    <property type="entry name" value="Threonyl-trna Synthetase, Chain A, domain 2"/>
    <property type="match status" value="1"/>
</dbReference>
<dbReference type="SUPFAM" id="SSF52540">
    <property type="entry name" value="P-loop containing nucleoside triphosphate hydrolases"/>
    <property type="match status" value="1"/>
</dbReference>
<keyword evidence="2" id="KW-0418">Kinase</keyword>
<dbReference type="CDD" id="cd02028">
    <property type="entry name" value="UMPK_like"/>
    <property type="match status" value="1"/>
</dbReference>
<dbReference type="HOGENOM" id="CLU_023775_1_0_12"/>
<dbReference type="Gene3D" id="3.40.50.300">
    <property type="entry name" value="P-loop containing nucleotide triphosphate hydrolases"/>
    <property type="match status" value="1"/>
</dbReference>
<evidence type="ECO:0000259" key="1">
    <source>
        <dbReference type="SMART" id="SM00382"/>
    </source>
</evidence>
<name>F5YIY2_TREPZ</name>
<dbReference type="STRING" id="545694.TREPR_3490"/>
<dbReference type="Pfam" id="PF00485">
    <property type="entry name" value="PRK"/>
    <property type="match status" value="1"/>
</dbReference>
<dbReference type="eggNOG" id="COG0572">
    <property type="taxonomic scope" value="Bacteria"/>
</dbReference>
<dbReference type="KEGG" id="tpi:TREPR_3490"/>
<dbReference type="InterPro" id="IPR006083">
    <property type="entry name" value="PRK/URK"/>
</dbReference>
<dbReference type="InterPro" id="IPR003593">
    <property type="entry name" value="AAA+_ATPase"/>
</dbReference>
<dbReference type="RefSeq" id="WP_015706803.1">
    <property type="nucleotide sequence ID" value="NC_015578.1"/>
</dbReference>